<dbReference type="HOGENOM" id="CLU_137714_1_0_1"/>
<dbReference type="EnsemblMetazoa" id="RPRC001087-RA">
    <property type="protein sequence ID" value="RPRC001087-PA"/>
    <property type="gene ID" value="RPRC001087"/>
</dbReference>
<dbReference type="VEuPathDB" id="VectorBase:RPRC001087"/>
<organism evidence="9 10">
    <name type="scientific">Rhodnius prolixus</name>
    <name type="common">Triatomid bug</name>
    <dbReference type="NCBI Taxonomy" id="13249"/>
    <lineage>
        <taxon>Eukaryota</taxon>
        <taxon>Metazoa</taxon>
        <taxon>Ecdysozoa</taxon>
        <taxon>Arthropoda</taxon>
        <taxon>Hexapoda</taxon>
        <taxon>Insecta</taxon>
        <taxon>Pterygota</taxon>
        <taxon>Neoptera</taxon>
        <taxon>Paraneoptera</taxon>
        <taxon>Hemiptera</taxon>
        <taxon>Heteroptera</taxon>
        <taxon>Panheteroptera</taxon>
        <taxon>Cimicomorpha</taxon>
        <taxon>Reduviidae</taxon>
        <taxon>Triatominae</taxon>
        <taxon>Rhodnius</taxon>
    </lineage>
</organism>
<dbReference type="OMA" id="FIHMLPC"/>
<evidence type="ECO:0000256" key="8">
    <source>
        <dbReference type="RuleBase" id="RU363009"/>
    </source>
</evidence>
<evidence type="ECO:0000313" key="10">
    <source>
        <dbReference type="Proteomes" id="UP000015103"/>
    </source>
</evidence>
<proteinExistence type="inferred from homology"/>
<reference evidence="9" key="1">
    <citation type="submission" date="2015-05" db="UniProtKB">
        <authorList>
            <consortium name="EnsemblMetazoa"/>
        </authorList>
    </citation>
    <scope>IDENTIFICATION</scope>
</reference>
<feature type="transmembrane region" description="Helical" evidence="8">
    <location>
        <begin position="16"/>
        <end position="38"/>
    </location>
</feature>
<protein>
    <recommendedName>
        <fullName evidence="8">MICOS complex subunit MIC13</fullName>
    </recommendedName>
</protein>
<dbReference type="InterPro" id="IPR026769">
    <property type="entry name" value="Mic13"/>
</dbReference>
<comment type="subcellular location">
    <subcellularLocation>
        <location evidence="1 8">Mitochondrion inner membrane</location>
        <topology evidence="1 8">Single-pass membrane protein</topology>
    </subcellularLocation>
</comment>
<dbReference type="eggNOG" id="ENOG502S7FS">
    <property type="taxonomic scope" value="Eukaryota"/>
</dbReference>
<sequence length="131" mass="14683">MNTAINLWSTGPWKKAWFGAKLGLVGGALYASAHYGIWKDSKRTEQIYQEMYHFVAPYIKEVPVEVNSYPTVPELPKASEITSASRDYWNHGVVATAKFLANLPDTTYSLAEKGVTYVMDQFSDPSGEQKQ</sequence>
<dbReference type="GO" id="GO:0042407">
    <property type="term" value="P:cristae formation"/>
    <property type="evidence" value="ECO:0007669"/>
    <property type="project" value="TreeGrafter"/>
</dbReference>
<evidence type="ECO:0000256" key="4">
    <source>
        <dbReference type="ARBA" id="ARBA00022792"/>
    </source>
</evidence>
<evidence type="ECO:0000256" key="5">
    <source>
        <dbReference type="ARBA" id="ARBA00022989"/>
    </source>
</evidence>
<evidence type="ECO:0000256" key="2">
    <source>
        <dbReference type="ARBA" id="ARBA00006771"/>
    </source>
</evidence>
<evidence type="ECO:0000256" key="1">
    <source>
        <dbReference type="ARBA" id="ARBA00004434"/>
    </source>
</evidence>
<comment type="function">
    <text evidence="8">Component of the MICOS complex, a large protein complex of the mitochondrial inner membrane that plays crucial roles in the maintenance of crista junctions, inner membrane architecture, and formation of contact sites to the outer membrane.</text>
</comment>
<dbReference type="Pfam" id="PF15884">
    <property type="entry name" value="QIL1"/>
    <property type="match status" value="1"/>
</dbReference>
<comment type="subunit">
    <text evidence="8">Component of the mitochondrial contact site and cristae organizing system (MICOS) complex.</text>
</comment>
<comment type="similarity">
    <text evidence="2 8">Belongs to the MICOS complex subunit Mic13 family.</text>
</comment>
<dbReference type="PANTHER" id="PTHR31816">
    <property type="entry name" value="MICOS COMPLEX SUBUNIT MIC13"/>
    <property type="match status" value="1"/>
</dbReference>
<dbReference type="PANTHER" id="PTHR31816:SF3">
    <property type="entry name" value="MICOS COMPLEX SUBUNIT MIC13"/>
    <property type="match status" value="1"/>
</dbReference>
<keyword evidence="5 8" id="KW-1133">Transmembrane helix</keyword>
<dbReference type="GO" id="GO:0044284">
    <property type="term" value="C:mitochondrial crista junction"/>
    <property type="evidence" value="ECO:0007669"/>
    <property type="project" value="TreeGrafter"/>
</dbReference>
<keyword evidence="6 8" id="KW-0496">Mitochondrion</keyword>
<name>T1HAN2_RHOPR</name>
<dbReference type="GO" id="GO:0061617">
    <property type="term" value="C:MICOS complex"/>
    <property type="evidence" value="ECO:0007669"/>
    <property type="project" value="UniProtKB-UniRule"/>
</dbReference>
<dbReference type="EMBL" id="ACPB03015723">
    <property type="status" value="NOT_ANNOTATED_CDS"/>
    <property type="molecule type" value="Genomic_DNA"/>
</dbReference>
<dbReference type="AlphaFoldDB" id="T1HAN2"/>
<keyword evidence="4 8" id="KW-0999">Mitochondrion inner membrane</keyword>
<evidence type="ECO:0000256" key="7">
    <source>
        <dbReference type="ARBA" id="ARBA00023136"/>
    </source>
</evidence>
<dbReference type="Proteomes" id="UP000015103">
    <property type="component" value="Unassembled WGS sequence"/>
</dbReference>
<dbReference type="STRING" id="13249.T1HAN2"/>
<keyword evidence="7 8" id="KW-0472">Membrane</keyword>
<keyword evidence="3 8" id="KW-0812">Transmembrane</keyword>
<dbReference type="FunCoup" id="T1HAN2">
    <property type="interactions" value="87"/>
</dbReference>
<dbReference type="InParanoid" id="T1HAN2"/>
<keyword evidence="10" id="KW-1185">Reference proteome</keyword>
<accession>T1HAN2</accession>
<evidence type="ECO:0000313" key="9">
    <source>
        <dbReference type="EnsemblMetazoa" id="RPRC001087-PA"/>
    </source>
</evidence>
<evidence type="ECO:0000256" key="6">
    <source>
        <dbReference type="ARBA" id="ARBA00023128"/>
    </source>
</evidence>
<evidence type="ECO:0000256" key="3">
    <source>
        <dbReference type="ARBA" id="ARBA00022692"/>
    </source>
</evidence>